<evidence type="ECO:0000313" key="2">
    <source>
        <dbReference type="Proteomes" id="UP001243375"/>
    </source>
</evidence>
<dbReference type="Proteomes" id="UP001243375">
    <property type="component" value="Unassembled WGS sequence"/>
</dbReference>
<organism evidence="1 2">
    <name type="scientific">Naganishia vaughanmartiniae</name>
    <dbReference type="NCBI Taxonomy" id="1424756"/>
    <lineage>
        <taxon>Eukaryota</taxon>
        <taxon>Fungi</taxon>
        <taxon>Dikarya</taxon>
        <taxon>Basidiomycota</taxon>
        <taxon>Agaricomycotina</taxon>
        <taxon>Tremellomycetes</taxon>
        <taxon>Filobasidiales</taxon>
        <taxon>Filobasidiaceae</taxon>
        <taxon>Naganishia</taxon>
    </lineage>
</organism>
<keyword evidence="2" id="KW-1185">Reference proteome</keyword>
<name>A0ACC2X7R1_9TREE</name>
<comment type="caution">
    <text evidence="1">The sequence shown here is derived from an EMBL/GenBank/DDBJ whole genome shotgun (WGS) entry which is preliminary data.</text>
</comment>
<dbReference type="EMBL" id="JASBWU010000007">
    <property type="protein sequence ID" value="KAJ9120053.1"/>
    <property type="molecule type" value="Genomic_DNA"/>
</dbReference>
<protein>
    <submittedName>
        <fullName evidence="1">Uncharacterized protein</fullName>
    </submittedName>
</protein>
<gene>
    <name evidence="1" type="ORF">QFC22_002950</name>
</gene>
<proteinExistence type="predicted"/>
<sequence length="668" mass="71070">MSPSTRTVPCPILKLAASLDILTLANGTQSLVFDVTTGKQLPSSSPAADEKITSDGAAVKARACKLVATGYAPVEGEGKEKGDVQPVVASITEDKVLRLVQADTGAVFYERTLIKKASYVTVEDDGTVVVSDKNGDVFAYPFVNDANTTTTSTKPRPDPVALAGDPSLNPDATLLVGHVSIVTAHAYTRDKKWLVTVDRDEHVRLNRARETHVIDKFLWGHKDFVSTIATSPLNPHIIHTAGGDPYILTSHLVTGQTVSKLAIAGAVKPFRSVRAPLRKVKRRVNGQRQPGALPPSGEGEAGAEGQLQSVRELPVRGLSEDVWNRTPDGWGLPEGEGICVGKMEVVGEALVFFSEGTSAIHSVPASALESQQTATPETIKSFETPYPVLDFCVLPSTTSDAGAAHRVLLALDPGWRYRVDGGGAWFPPKNVVVSRAGKRKGASASATATAGQEGKAERQAEGVAEEVKVKADDVKVDAAKADEVKADESAGLTDDDINEMSRDVLMVLQLGPDGQFTDVTAAHRAFIEGIQNALQRVKPEIATQLPAYNNLAFLPKWASPEGADDDDFNPSSFTPESIEQLQAKAASSKKGANAKRQIGRLKAQGIAVEVPRTEEQKVKRADANRERKKRKKEQRKGGPGDAQETSGEAGGAAGPVEVVQQMDVGEAT</sequence>
<evidence type="ECO:0000313" key="1">
    <source>
        <dbReference type="EMBL" id="KAJ9120053.1"/>
    </source>
</evidence>
<accession>A0ACC2X7R1</accession>
<reference evidence="1" key="1">
    <citation type="submission" date="2023-04" db="EMBL/GenBank/DDBJ databases">
        <title>Draft Genome sequencing of Naganishia species isolated from polar environments using Oxford Nanopore Technology.</title>
        <authorList>
            <person name="Leo P."/>
            <person name="Venkateswaran K."/>
        </authorList>
    </citation>
    <scope>NUCLEOTIDE SEQUENCE</scope>
    <source>
        <strain evidence="1">MNA-CCFEE 5425</strain>
    </source>
</reference>